<dbReference type="SMART" id="SM00883">
    <property type="entry name" value="Cpn10"/>
    <property type="match status" value="1"/>
</dbReference>
<dbReference type="GO" id="GO:0051087">
    <property type="term" value="F:protein-folding chaperone binding"/>
    <property type="evidence" value="ECO:0007669"/>
    <property type="project" value="TreeGrafter"/>
</dbReference>
<dbReference type="GO" id="GO:0009507">
    <property type="term" value="C:chloroplast"/>
    <property type="evidence" value="ECO:0007669"/>
    <property type="project" value="TreeGrafter"/>
</dbReference>
<dbReference type="Pfam" id="PF00166">
    <property type="entry name" value="Cpn10"/>
    <property type="match status" value="2"/>
</dbReference>
<evidence type="ECO:0000256" key="3">
    <source>
        <dbReference type="SAM" id="MobiDB-lite"/>
    </source>
</evidence>
<proteinExistence type="inferred from homology"/>
<feature type="region of interest" description="Disordered" evidence="3">
    <location>
        <begin position="64"/>
        <end position="96"/>
    </location>
</feature>
<dbReference type="GO" id="GO:0044183">
    <property type="term" value="F:protein folding chaperone"/>
    <property type="evidence" value="ECO:0007669"/>
    <property type="project" value="InterPro"/>
</dbReference>
<accession>A0A7J7NJ38</accession>
<dbReference type="PANTHER" id="PTHR10772:SF63">
    <property type="entry name" value="20 KDA CHAPERONIN, CHLOROPLASTIC"/>
    <property type="match status" value="1"/>
</dbReference>
<dbReference type="InterPro" id="IPR037124">
    <property type="entry name" value="Chaperonin_GroES_sf"/>
</dbReference>
<keyword evidence="6" id="KW-1185">Reference proteome</keyword>
<dbReference type="SUPFAM" id="SSF50129">
    <property type="entry name" value="GroES-like"/>
    <property type="match status" value="2"/>
</dbReference>
<keyword evidence="4" id="KW-0812">Transmembrane</keyword>
<dbReference type="AlphaFoldDB" id="A0A7J7NJ38"/>
<dbReference type="GO" id="GO:0051082">
    <property type="term" value="F:unfolded protein binding"/>
    <property type="evidence" value="ECO:0007669"/>
    <property type="project" value="TreeGrafter"/>
</dbReference>
<keyword evidence="4" id="KW-1133">Transmembrane helix</keyword>
<dbReference type="GO" id="GO:0005739">
    <property type="term" value="C:mitochondrion"/>
    <property type="evidence" value="ECO:0007669"/>
    <property type="project" value="TreeGrafter"/>
</dbReference>
<keyword evidence="4" id="KW-0472">Membrane</keyword>
<evidence type="ECO:0000256" key="4">
    <source>
        <dbReference type="SAM" id="Phobius"/>
    </source>
</evidence>
<dbReference type="Proteomes" id="UP000541444">
    <property type="component" value="Unassembled WGS sequence"/>
</dbReference>
<sequence length="310" mass="33751">MASQQISSSGVGLFGGSSSNSCSIRVSSINGVRLLSTSTTTKKKKKTSFQRLVVKSDLKVNQAESGTARGLPKYSSIKPWDHRRNPWDRRKTKEEKTTGGILLPSAAQTKPQGAEVVATGEVPTLGENKVNISDKYSSIKLWERRRMLPKIKIVESKATGGEVLATGEVSSLGVKKFDISDKVGFKVLHLKHAGTEVDFNGSKHLLLKEDDIVEIIEYDDIKDLKLLNKRVFVKGIEAESKTAGGLLVTETTKDGQSVGPTMASLPPIKLSITDQIVFSLILLFGIPGYILISVAGFLIDLIRILCRQSK</sequence>
<evidence type="ECO:0000313" key="5">
    <source>
        <dbReference type="EMBL" id="KAF6166992.1"/>
    </source>
</evidence>
<gene>
    <name evidence="5" type="ORF">GIB67_030685</name>
</gene>
<dbReference type="OrthoDB" id="184876at2759"/>
<protein>
    <submittedName>
        <fullName evidence="5">Uncharacterized protein</fullName>
    </submittedName>
</protein>
<dbReference type="GO" id="GO:0046872">
    <property type="term" value="F:metal ion binding"/>
    <property type="evidence" value="ECO:0007669"/>
    <property type="project" value="TreeGrafter"/>
</dbReference>
<dbReference type="Gene3D" id="2.30.33.40">
    <property type="entry name" value="GroES chaperonin"/>
    <property type="match status" value="3"/>
</dbReference>
<keyword evidence="2" id="KW-0143">Chaperone</keyword>
<dbReference type="CDD" id="cd00320">
    <property type="entry name" value="cpn10"/>
    <property type="match status" value="1"/>
</dbReference>
<feature type="compositionally biased region" description="Basic and acidic residues" evidence="3">
    <location>
        <begin position="79"/>
        <end position="96"/>
    </location>
</feature>
<organism evidence="5 6">
    <name type="scientific">Kingdonia uniflora</name>
    <dbReference type="NCBI Taxonomy" id="39325"/>
    <lineage>
        <taxon>Eukaryota</taxon>
        <taxon>Viridiplantae</taxon>
        <taxon>Streptophyta</taxon>
        <taxon>Embryophyta</taxon>
        <taxon>Tracheophyta</taxon>
        <taxon>Spermatophyta</taxon>
        <taxon>Magnoliopsida</taxon>
        <taxon>Ranunculales</taxon>
        <taxon>Circaeasteraceae</taxon>
        <taxon>Kingdonia</taxon>
    </lineage>
</organism>
<dbReference type="InterPro" id="IPR020818">
    <property type="entry name" value="Chaperonin_GroES"/>
</dbReference>
<reference evidence="5 6" key="1">
    <citation type="journal article" date="2020" name="IScience">
        <title>Genome Sequencing of the Endangered Kingdonia uniflora (Circaeasteraceae, Ranunculales) Reveals Potential Mechanisms of Evolutionary Specialization.</title>
        <authorList>
            <person name="Sun Y."/>
            <person name="Deng T."/>
            <person name="Zhang A."/>
            <person name="Moore M.J."/>
            <person name="Landis J.B."/>
            <person name="Lin N."/>
            <person name="Zhang H."/>
            <person name="Zhang X."/>
            <person name="Huang J."/>
            <person name="Zhang X."/>
            <person name="Sun H."/>
            <person name="Wang H."/>
        </authorList>
    </citation>
    <scope>NUCLEOTIDE SEQUENCE [LARGE SCALE GENOMIC DNA]</scope>
    <source>
        <strain evidence="5">TB1705</strain>
        <tissue evidence="5">Leaf</tissue>
    </source>
</reference>
<evidence type="ECO:0000256" key="2">
    <source>
        <dbReference type="ARBA" id="ARBA00023186"/>
    </source>
</evidence>
<dbReference type="EMBL" id="JACGCM010000767">
    <property type="protein sequence ID" value="KAF6166992.1"/>
    <property type="molecule type" value="Genomic_DNA"/>
</dbReference>
<dbReference type="PANTHER" id="PTHR10772">
    <property type="entry name" value="10 KDA HEAT SHOCK PROTEIN"/>
    <property type="match status" value="1"/>
</dbReference>
<dbReference type="InterPro" id="IPR011032">
    <property type="entry name" value="GroES-like_sf"/>
</dbReference>
<name>A0A7J7NJ38_9MAGN</name>
<comment type="caution">
    <text evidence="5">The sequence shown here is derived from an EMBL/GenBank/DDBJ whole genome shotgun (WGS) entry which is preliminary data.</text>
</comment>
<evidence type="ECO:0000256" key="1">
    <source>
        <dbReference type="ARBA" id="ARBA00006975"/>
    </source>
</evidence>
<feature type="transmembrane region" description="Helical" evidence="4">
    <location>
        <begin position="276"/>
        <end position="302"/>
    </location>
</feature>
<comment type="similarity">
    <text evidence="1">Belongs to the GroES chaperonin family.</text>
</comment>
<dbReference type="GO" id="GO:0005524">
    <property type="term" value="F:ATP binding"/>
    <property type="evidence" value="ECO:0007669"/>
    <property type="project" value="InterPro"/>
</dbReference>
<evidence type="ECO:0000313" key="6">
    <source>
        <dbReference type="Proteomes" id="UP000541444"/>
    </source>
</evidence>